<keyword evidence="10" id="KW-1133">Transmembrane helix</keyword>
<dbReference type="Pfam" id="PF07992">
    <property type="entry name" value="Pyr_redox_2"/>
    <property type="match status" value="1"/>
</dbReference>
<comment type="caution">
    <text evidence="13">The sequence shown here is derived from an EMBL/GenBank/DDBJ whole genome shotgun (WGS) entry which is preliminary data.</text>
</comment>
<dbReference type="eggNOG" id="COG1252">
    <property type="taxonomic scope" value="Bacteria"/>
</dbReference>
<keyword evidence="7" id="KW-0520">NAD</keyword>
<organism evidence="13 14">
    <name type="scientific">Ktedonobacter racemifer DSM 44963</name>
    <dbReference type="NCBI Taxonomy" id="485913"/>
    <lineage>
        <taxon>Bacteria</taxon>
        <taxon>Bacillati</taxon>
        <taxon>Chloroflexota</taxon>
        <taxon>Ktedonobacteria</taxon>
        <taxon>Ktedonobacterales</taxon>
        <taxon>Ktedonobacteraceae</taxon>
        <taxon>Ktedonobacter</taxon>
    </lineage>
</organism>
<reference evidence="13 14" key="1">
    <citation type="journal article" date="2011" name="Stand. Genomic Sci.">
        <title>Non-contiguous finished genome sequence and contextual data of the filamentous soil bacterium Ktedonobacter racemifer type strain (SOSP1-21).</title>
        <authorList>
            <person name="Chang Y.J."/>
            <person name="Land M."/>
            <person name="Hauser L."/>
            <person name="Chertkov O."/>
            <person name="Del Rio T.G."/>
            <person name="Nolan M."/>
            <person name="Copeland A."/>
            <person name="Tice H."/>
            <person name="Cheng J.F."/>
            <person name="Lucas S."/>
            <person name="Han C."/>
            <person name="Goodwin L."/>
            <person name="Pitluck S."/>
            <person name="Ivanova N."/>
            <person name="Ovchinikova G."/>
            <person name="Pati A."/>
            <person name="Chen A."/>
            <person name="Palaniappan K."/>
            <person name="Mavromatis K."/>
            <person name="Liolios K."/>
            <person name="Brettin T."/>
            <person name="Fiebig A."/>
            <person name="Rohde M."/>
            <person name="Abt B."/>
            <person name="Goker M."/>
            <person name="Detter J.C."/>
            <person name="Woyke T."/>
            <person name="Bristow J."/>
            <person name="Eisen J.A."/>
            <person name="Markowitz V."/>
            <person name="Hugenholtz P."/>
            <person name="Kyrpides N.C."/>
            <person name="Klenk H.P."/>
            <person name="Lapidus A."/>
        </authorList>
    </citation>
    <scope>NUCLEOTIDE SEQUENCE [LARGE SCALE GENOMIC DNA]</scope>
    <source>
        <strain evidence="14">DSM 44963</strain>
    </source>
</reference>
<keyword evidence="5" id="KW-0809">Transit peptide</keyword>
<dbReference type="InterPro" id="IPR045024">
    <property type="entry name" value="NDH-2"/>
</dbReference>
<dbReference type="InterPro" id="IPR036188">
    <property type="entry name" value="FAD/NAD-bd_sf"/>
</dbReference>
<dbReference type="InterPro" id="IPR054585">
    <property type="entry name" value="NDH2-like_C"/>
</dbReference>
<dbReference type="GO" id="GO:0050136">
    <property type="term" value="F:NADH dehydrogenase (quinone) (non-electrogenic) activity"/>
    <property type="evidence" value="ECO:0007669"/>
    <property type="project" value="UniProtKB-EC"/>
</dbReference>
<dbReference type="RefSeq" id="WP_007918036.1">
    <property type="nucleotide sequence ID" value="NZ_ADVG01000004.1"/>
</dbReference>
<keyword evidence="10" id="KW-0472">Membrane</keyword>
<feature type="domain" description="External alternative NADH-ubiquinone oxidoreductase-like C-terminal" evidence="12">
    <location>
        <begin position="372"/>
        <end position="428"/>
    </location>
</feature>
<protein>
    <recommendedName>
        <fullName evidence="2">NADH:ubiquinone reductase (non-electrogenic)</fullName>
        <ecNumber evidence="2">1.6.5.9</ecNumber>
    </recommendedName>
</protein>
<dbReference type="PRINTS" id="PR00368">
    <property type="entry name" value="FADPNR"/>
</dbReference>
<keyword evidence="13" id="KW-0830">Ubiquinone</keyword>
<keyword evidence="4" id="KW-0274">FAD</keyword>
<evidence type="ECO:0000259" key="11">
    <source>
        <dbReference type="Pfam" id="PF07992"/>
    </source>
</evidence>
<dbReference type="Gene3D" id="3.50.50.100">
    <property type="match status" value="1"/>
</dbReference>
<evidence type="ECO:0000256" key="4">
    <source>
        <dbReference type="ARBA" id="ARBA00022827"/>
    </source>
</evidence>
<evidence type="ECO:0000256" key="3">
    <source>
        <dbReference type="ARBA" id="ARBA00022630"/>
    </source>
</evidence>
<keyword evidence="3" id="KW-0285">Flavoprotein</keyword>
<evidence type="ECO:0000313" key="14">
    <source>
        <dbReference type="Proteomes" id="UP000004508"/>
    </source>
</evidence>
<dbReference type="FunCoup" id="D6U2I4">
    <property type="interactions" value="267"/>
</dbReference>
<proteinExistence type="inferred from homology"/>
<dbReference type="EMBL" id="ADVG01000004">
    <property type="protein sequence ID" value="EFH80948.1"/>
    <property type="molecule type" value="Genomic_DNA"/>
</dbReference>
<comment type="similarity">
    <text evidence="1">Belongs to the NADH dehydrogenase family.</text>
</comment>
<accession>D6U2I4</accession>
<dbReference type="SUPFAM" id="SSF51905">
    <property type="entry name" value="FAD/NAD(P)-binding domain"/>
    <property type="match status" value="2"/>
</dbReference>
<dbReference type="OrthoDB" id="9784880at2"/>
<evidence type="ECO:0000256" key="10">
    <source>
        <dbReference type="SAM" id="Phobius"/>
    </source>
</evidence>
<dbReference type="Proteomes" id="UP000004508">
    <property type="component" value="Unassembled WGS sequence"/>
</dbReference>
<evidence type="ECO:0000256" key="9">
    <source>
        <dbReference type="SAM" id="MobiDB-lite"/>
    </source>
</evidence>
<comment type="catalytic activity">
    <reaction evidence="8">
        <text>a quinone + NADH + H(+) = a quinol + NAD(+)</text>
        <dbReference type="Rhea" id="RHEA:46160"/>
        <dbReference type="ChEBI" id="CHEBI:15378"/>
        <dbReference type="ChEBI" id="CHEBI:24646"/>
        <dbReference type="ChEBI" id="CHEBI:57540"/>
        <dbReference type="ChEBI" id="CHEBI:57945"/>
        <dbReference type="ChEBI" id="CHEBI:132124"/>
        <dbReference type="EC" id="1.6.5.9"/>
    </reaction>
</comment>
<name>D6U2I4_KTERA</name>
<evidence type="ECO:0000256" key="5">
    <source>
        <dbReference type="ARBA" id="ARBA00022946"/>
    </source>
</evidence>
<gene>
    <name evidence="13" type="ORF">Krac_1590</name>
</gene>
<keyword evidence="6 13" id="KW-0560">Oxidoreductase</keyword>
<evidence type="ECO:0000256" key="2">
    <source>
        <dbReference type="ARBA" id="ARBA00012637"/>
    </source>
</evidence>
<feature type="transmembrane region" description="Helical" evidence="10">
    <location>
        <begin position="386"/>
        <end position="406"/>
    </location>
</feature>
<feature type="region of interest" description="Disordered" evidence="9">
    <location>
        <begin position="440"/>
        <end position="459"/>
    </location>
</feature>
<evidence type="ECO:0000256" key="8">
    <source>
        <dbReference type="ARBA" id="ARBA00047599"/>
    </source>
</evidence>
<evidence type="ECO:0000313" key="13">
    <source>
        <dbReference type="EMBL" id="EFH80948.1"/>
    </source>
</evidence>
<feature type="domain" description="FAD/NAD(P)-binding" evidence="11">
    <location>
        <begin position="26"/>
        <end position="347"/>
    </location>
</feature>
<feature type="transmembrane region" description="Helical" evidence="10">
    <location>
        <begin position="27"/>
        <end position="44"/>
    </location>
</feature>
<evidence type="ECO:0000256" key="7">
    <source>
        <dbReference type="ARBA" id="ARBA00023027"/>
    </source>
</evidence>
<dbReference type="Pfam" id="PF22366">
    <property type="entry name" value="NDH2_C"/>
    <property type="match status" value="1"/>
</dbReference>
<dbReference type="PANTHER" id="PTHR43706:SF47">
    <property type="entry name" value="EXTERNAL NADH-UBIQUINONE OXIDOREDUCTASE 1, MITOCHONDRIAL-RELATED"/>
    <property type="match status" value="1"/>
</dbReference>
<dbReference type="InParanoid" id="D6U2I4"/>
<dbReference type="EC" id="1.6.5.9" evidence="2"/>
<evidence type="ECO:0000256" key="6">
    <source>
        <dbReference type="ARBA" id="ARBA00023002"/>
    </source>
</evidence>
<sequence>MRPRRDKQKSEQVRENEEMYRRASTRILILGAGYSGLTLALQLGRELKALNNIRVMVIDRNNDLLFTPLLWTVANGRANPNNVVIPIRDFQKGRQFFVRHAEIEQIDLDQKEVRTSQGSLPYDILVIALGSRTAVPDLPGLRQHALPFHTPADALQLRNHLIDAIESAHYATDPAERQEWLTFVVGGAGDTGAELAAIVHDYLLTGLFRAYPWLADAPVRVVMVGRAERILPMSDPRTSHLVYRALKREGIEVLTGRSITGVEGRAVLTSSGTIPARTLFWAAGITAPEVVCHLPVPHARNGAVLVDDHLRIPEYQDVYVIGDCAWAYDSITKAPVPPTAQAARQQGAYVGKVLARECTNQPALPYRYTPLGHLALLGHETGVAQVGSLTFGGLPAWILWHLVYLLRNPSWTRRIRLVADWLLSGFLGPETGQLRLETELSQHMSAPEPMANRKPGRES</sequence>
<evidence type="ECO:0000256" key="1">
    <source>
        <dbReference type="ARBA" id="ARBA00005272"/>
    </source>
</evidence>
<dbReference type="PANTHER" id="PTHR43706">
    <property type="entry name" value="NADH DEHYDROGENASE"/>
    <property type="match status" value="1"/>
</dbReference>
<evidence type="ECO:0000259" key="12">
    <source>
        <dbReference type="Pfam" id="PF22366"/>
    </source>
</evidence>
<dbReference type="AlphaFoldDB" id="D6U2I4"/>
<dbReference type="InterPro" id="IPR023753">
    <property type="entry name" value="FAD/NAD-binding_dom"/>
</dbReference>
<keyword evidence="10" id="KW-0812">Transmembrane</keyword>
<dbReference type="STRING" id="485913.Krac_1590"/>
<keyword evidence="14" id="KW-1185">Reference proteome</keyword>